<organism evidence="1 2">
    <name type="scientific">Molossus molossus</name>
    <name type="common">Pallas' mastiff bat</name>
    <name type="synonym">Vespertilio molossus</name>
    <dbReference type="NCBI Taxonomy" id="27622"/>
    <lineage>
        <taxon>Eukaryota</taxon>
        <taxon>Metazoa</taxon>
        <taxon>Chordata</taxon>
        <taxon>Craniata</taxon>
        <taxon>Vertebrata</taxon>
        <taxon>Euteleostomi</taxon>
        <taxon>Mammalia</taxon>
        <taxon>Eutheria</taxon>
        <taxon>Laurasiatheria</taxon>
        <taxon>Chiroptera</taxon>
        <taxon>Yangochiroptera</taxon>
        <taxon>Molossidae</taxon>
        <taxon>Molossus</taxon>
    </lineage>
</organism>
<protein>
    <submittedName>
        <fullName evidence="1">Uncharacterized protein</fullName>
    </submittedName>
</protein>
<comment type="caution">
    <text evidence="1">The sequence shown here is derived from an EMBL/GenBank/DDBJ whole genome shotgun (WGS) entry which is preliminary data.</text>
</comment>
<evidence type="ECO:0000313" key="1">
    <source>
        <dbReference type="EMBL" id="KAF6403639.1"/>
    </source>
</evidence>
<dbReference type="Proteomes" id="UP000550707">
    <property type="component" value="Unassembled WGS sequence"/>
</dbReference>
<dbReference type="EMBL" id="JACASF010000022">
    <property type="protein sequence ID" value="KAF6403639.1"/>
    <property type="molecule type" value="Genomic_DNA"/>
</dbReference>
<reference evidence="1 2" key="1">
    <citation type="journal article" date="2020" name="Nature">
        <title>Six reference-quality genomes reveal evolution of bat adaptations.</title>
        <authorList>
            <person name="Jebb D."/>
            <person name="Huang Z."/>
            <person name="Pippel M."/>
            <person name="Hughes G.M."/>
            <person name="Lavrichenko K."/>
            <person name="Devanna P."/>
            <person name="Winkler S."/>
            <person name="Jermiin L.S."/>
            <person name="Skirmuntt E.C."/>
            <person name="Katzourakis A."/>
            <person name="Burkitt-Gray L."/>
            <person name="Ray D.A."/>
            <person name="Sullivan K.A.M."/>
            <person name="Roscito J.G."/>
            <person name="Kirilenko B.M."/>
            <person name="Davalos L.M."/>
            <person name="Corthals A.P."/>
            <person name="Power M.L."/>
            <person name="Jones G."/>
            <person name="Ransome R.D."/>
            <person name="Dechmann D.K.N."/>
            <person name="Locatelli A.G."/>
            <person name="Puechmaille S.J."/>
            <person name="Fedrigo O."/>
            <person name="Jarvis E.D."/>
            <person name="Hiller M."/>
            <person name="Vernes S.C."/>
            <person name="Myers E.W."/>
            <person name="Teeling E.C."/>
        </authorList>
    </citation>
    <scope>NUCLEOTIDE SEQUENCE [LARGE SCALE GENOMIC DNA]</scope>
    <source>
        <strain evidence="1">MMolMol1</strain>
        <tissue evidence="1">Muscle</tissue>
    </source>
</reference>
<sequence length="138" mass="15259">MRPRAQAFPSQLSTWQLSNESAWPSVTNSDEQLVLINEEGELLGWCFGGFMDEVVLFHCLLTTDVSNRLRSLAKAWLRAGGGCTGSEGAPSLPIPSSLQSSVYKLLKPPPDPSDFVHINPEKSRQRIPVPLLSKNLWN</sequence>
<evidence type="ECO:0000313" key="2">
    <source>
        <dbReference type="Proteomes" id="UP000550707"/>
    </source>
</evidence>
<dbReference type="AlphaFoldDB" id="A0A7J8BYH3"/>
<keyword evidence="2" id="KW-1185">Reference proteome</keyword>
<dbReference type="InParanoid" id="A0A7J8BYH3"/>
<gene>
    <name evidence="1" type="ORF">HJG59_010042</name>
</gene>
<accession>A0A7J8BYH3</accession>
<proteinExistence type="predicted"/>
<name>A0A7J8BYH3_MOLMO</name>